<evidence type="ECO:0000259" key="1">
    <source>
        <dbReference type="Pfam" id="PF22522"/>
    </source>
</evidence>
<dbReference type="Proteomes" id="UP000294480">
    <property type="component" value="Unassembled WGS sequence"/>
</dbReference>
<dbReference type="RefSeq" id="WP_211336878.1">
    <property type="nucleotide sequence ID" value="NZ_SNZE01000002.1"/>
</dbReference>
<name>A0A4R6YAZ4_9BURK</name>
<gene>
    <name evidence="2" type="ORF">DFR44_10245</name>
</gene>
<sequence length="170" mass="19668">MRNDIHLDQLSTLELLKLQTQAIQELRKRNIVRTKNNPIGDYAEWLVAHTFKLTLVNNSTSGFDAFEFDTNGHQRKIQIKARRITSESPSRQLSAIRNLGANDFDELYALIFDEDFELLEAYAIPHHIIQEYAKHNKHTNSHILHLKGTLLRDSRIKDISASLQKEHQSA</sequence>
<organism evidence="2 3">
    <name type="scientific">Hydromonas duriensis</name>
    <dbReference type="NCBI Taxonomy" id="1527608"/>
    <lineage>
        <taxon>Bacteria</taxon>
        <taxon>Pseudomonadati</taxon>
        <taxon>Pseudomonadota</taxon>
        <taxon>Betaproteobacteria</taxon>
        <taxon>Burkholderiales</taxon>
        <taxon>Burkholderiaceae</taxon>
        <taxon>Hydromonas</taxon>
    </lineage>
</organism>
<dbReference type="Pfam" id="PF22522">
    <property type="entry name" value="DUF6998"/>
    <property type="match status" value="1"/>
</dbReference>
<dbReference type="AlphaFoldDB" id="A0A4R6YAZ4"/>
<keyword evidence="3" id="KW-1185">Reference proteome</keyword>
<reference evidence="2 3" key="1">
    <citation type="submission" date="2019-03" db="EMBL/GenBank/DDBJ databases">
        <title>Genomic Encyclopedia of Type Strains, Phase IV (KMG-IV): sequencing the most valuable type-strain genomes for metagenomic binning, comparative biology and taxonomic classification.</title>
        <authorList>
            <person name="Goeker M."/>
        </authorList>
    </citation>
    <scope>NUCLEOTIDE SEQUENCE [LARGE SCALE GENOMIC DNA]</scope>
    <source>
        <strain evidence="2 3">DSM 102852</strain>
    </source>
</reference>
<evidence type="ECO:0000313" key="3">
    <source>
        <dbReference type="Proteomes" id="UP000294480"/>
    </source>
</evidence>
<protein>
    <recommendedName>
        <fullName evidence="1">DUF6998 domain-containing protein</fullName>
    </recommendedName>
</protein>
<feature type="domain" description="DUF6998" evidence="1">
    <location>
        <begin position="39"/>
        <end position="144"/>
    </location>
</feature>
<dbReference type="EMBL" id="SNZE01000002">
    <property type="protein sequence ID" value="TDR32749.1"/>
    <property type="molecule type" value="Genomic_DNA"/>
</dbReference>
<evidence type="ECO:0000313" key="2">
    <source>
        <dbReference type="EMBL" id="TDR32749.1"/>
    </source>
</evidence>
<comment type="caution">
    <text evidence="2">The sequence shown here is derived from an EMBL/GenBank/DDBJ whole genome shotgun (WGS) entry which is preliminary data.</text>
</comment>
<proteinExistence type="predicted"/>
<accession>A0A4R6YAZ4</accession>
<dbReference type="InterPro" id="IPR054267">
    <property type="entry name" value="DUF6998"/>
</dbReference>